<comment type="caution">
    <text evidence="1">The sequence shown here is derived from an EMBL/GenBank/DDBJ whole genome shotgun (WGS) entry which is preliminary data.</text>
</comment>
<protein>
    <submittedName>
        <fullName evidence="1">Uncharacterized protein</fullName>
    </submittedName>
</protein>
<dbReference type="EMBL" id="JAWQEG010000693">
    <property type="protein sequence ID" value="KAK3886509.1"/>
    <property type="molecule type" value="Genomic_DNA"/>
</dbReference>
<accession>A0AAE1KVM4</accession>
<sequence>MTTTNLKHDANIHFWATTVRARKRQLKQTSRCPSDGYAPREKEAEEAQSFYLFKVQLRSATSQLSILDETSVRRRCQR</sequence>
<dbReference type="AlphaFoldDB" id="A0AAE1KVM4"/>
<gene>
    <name evidence="1" type="ORF">Pcinc_009379</name>
</gene>
<keyword evidence="2" id="KW-1185">Reference proteome</keyword>
<proteinExistence type="predicted"/>
<name>A0AAE1KVM4_PETCI</name>
<evidence type="ECO:0000313" key="1">
    <source>
        <dbReference type="EMBL" id="KAK3886509.1"/>
    </source>
</evidence>
<dbReference type="Proteomes" id="UP001286313">
    <property type="component" value="Unassembled WGS sequence"/>
</dbReference>
<evidence type="ECO:0000313" key="2">
    <source>
        <dbReference type="Proteomes" id="UP001286313"/>
    </source>
</evidence>
<organism evidence="1 2">
    <name type="scientific">Petrolisthes cinctipes</name>
    <name type="common">Flat porcelain crab</name>
    <dbReference type="NCBI Taxonomy" id="88211"/>
    <lineage>
        <taxon>Eukaryota</taxon>
        <taxon>Metazoa</taxon>
        <taxon>Ecdysozoa</taxon>
        <taxon>Arthropoda</taxon>
        <taxon>Crustacea</taxon>
        <taxon>Multicrustacea</taxon>
        <taxon>Malacostraca</taxon>
        <taxon>Eumalacostraca</taxon>
        <taxon>Eucarida</taxon>
        <taxon>Decapoda</taxon>
        <taxon>Pleocyemata</taxon>
        <taxon>Anomura</taxon>
        <taxon>Galatheoidea</taxon>
        <taxon>Porcellanidae</taxon>
        <taxon>Petrolisthes</taxon>
    </lineage>
</organism>
<reference evidence="1" key="1">
    <citation type="submission" date="2023-10" db="EMBL/GenBank/DDBJ databases">
        <title>Genome assemblies of two species of porcelain crab, Petrolisthes cinctipes and Petrolisthes manimaculis (Anomura: Porcellanidae).</title>
        <authorList>
            <person name="Angst P."/>
        </authorList>
    </citation>
    <scope>NUCLEOTIDE SEQUENCE</scope>
    <source>
        <strain evidence="1">PB745_01</strain>
        <tissue evidence="1">Gill</tissue>
    </source>
</reference>